<evidence type="ECO:0000256" key="2">
    <source>
        <dbReference type="ARBA" id="ARBA00022573"/>
    </source>
</evidence>
<dbReference type="AlphaFoldDB" id="C9LWA6"/>
<dbReference type="Pfam" id="PF13847">
    <property type="entry name" value="Methyltransf_31"/>
    <property type="match status" value="1"/>
</dbReference>
<dbReference type="HOGENOM" id="CLU_094143_0_0_9"/>
<keyword evidence="3 8" id="KW-0489">Methyltransferase</keyword>
<evidence type="ECO:0000313" key="10">
    <source>
        <dbReference type="Proteomes" id="UP000011124"/>
    </source>
</evidence>
<dbReference type="InterPro" id="IPR014008">
    <property type="entry name" value="Cbl_synth_MTase_CbiT"/>
</dbReference>
<dbReference type="NCBIfam" id="TIGR02469">
    <property type="entry name" value="CbiT"/>
    <property type="match status" value="1"/>
</dbReference>
<dbReference type="STRING" id="546271.Selsp_0920"/>
<evidence type="ECO:0000313" key="8">
    <source>
        <dbReference type="EMBL" id="EEX76909.1"/>
    </source>
</evidence>
<reference evidence="8 9" key="1">
    <citation type="submission" date="2009-09" db="EMBL/GenBank/DDBJ databases">
        <authorList>
            <person name="Weinstock G."/>
            <person name="Sodergren E."/>
            <person name="Clifton S."/>
            <person name="Fulton L."/>
            <person name="Fulton B."/>
            <person name="Courtney L."/>
            <person name="Fronick C."/>
            <person name="Harrison M."/>
            <person name="Strong C."/>
            <person name="Farmer C."/>
            <person name="Delahaunty K."/>
            <person name="Markovic C."/>
            <person name="Hall O."/>
            <person name="Minx P."/>
            <person name="Tomlinson C."/>
            <person name="Mitreva M."/>
            <person name="Nelson J."/>
            <person name="Hou S."/>
            <person name="Wollam A."/>
            <person name="Pepin K.H."/>
            <person name="Johnson M."/>
            <person name="Bhonagiri V."/>
            <person name="Nash W.E."/>
            <person name="Warren W."/>
            <person name="Chinwalla A."/>
            <person name="Mardis E.R."/>
            <person name="Wilson R.K."/>
        </authorList>
    </citation>
    <scope>NUCLEOTIDE SEQUENCE [LARGE SCALE GENOMIC DNA]</scope>
    <source>
        <strain evidence="8">ATCC 35185</strain>
        <strain evidence="9">ATCC 35185 / DSM 20758 / VPI D19B-28</strain>
    </source>
</reference>
<organism evidence="8 9">
    <name type="scientific">Selenomonas sputigena (strain ATCC 35185 / DSM 20758 / CCUG 44933 / VPI D19B-28)</name>
    <dbReference type="NCBI Taxonomy" id="546271"/>
    <lineage>
        <taxon>Bacteria</taxon>
        <taxon>Bacillati</taxon>
        <taxon>Bacillota</taxon>
        <taxon>Negativicutes</taxon>
        <taxon>Selenomonadales</taxon>
        <taxon>Selenomonadaceae</taxon>
        <taxon>Selenomonas</taxon>
    </lineage>
</organism>
<keyword evidence="10" id="KW-1185">Reference proteome</keyword>
<keyword evidence="5" id="KW-0949">S-adenosyl-L-methionine</keyword>
<dbReference type="CDD" id="cd02440">
    <property type="entry name" value="AdoMet_MTases"/>
    <property type="match status" value="1"/>
</dbReference>
<dbReference type="Proteomes" id="UP000003505">
    <property type="component" value="Unassembled WGS sequence"/>
</dbReference>
<dbReference type="Proteomes" id="UP000011124">
    <property type="component" value="Chromosome"/>
</dbReference>
<proteinExistence type="predicted"/>
<evidence type="ECO:0000256" key="3">
    <source>
        <dbReference type="ARBA" id="ARBA00022603"/>
    </source>
</evidence>
<keyword evidence="2" id="KW-0169">Cobalamin biosynthesis</keyword>
<dbReference type="PANTHER" id="PTHR43182">
    <property type="entry name" value="COBALT-PRECORRIN-6B C(15)-METHYLTRANSFERASE (DECARBOXYLATING)"/>
    <property type="match status" value="1"/>
</dbReference>
<dbReference type="EMBL" id="CP002637">
    <property type="protein sequence ID" value="AEB99884.1"/>
    <property type="molecule type" value="Genomic_DNA"/>
</dbReference>
<evidence type="ECO:0000256" key="4">
    <source>
        <dbReference type="ARBA" id="ARBA00022679"/>
    </source>
</evidence>
<dbReference type="PANTHER" id="PTHR43182:SF1">
    <property type="entry name" value="COBALT-PRECORRIN-7 C(5)-METHYLTRANSFERASE"/>
    <property type="match status" value="1"/>
</dbReference>
<dbReference type="GO" id="GO:0046025">
    <property type="term" value="F:precorrin-6Y C5,15-methyltransferase (decarboxylating) activity"/>
    <property type="evidence" value="ECO:0007669"/>
    <property type="project" value="UniProtKB-EC"/>
</dbReference>
<dbReference type="GO" id="GO:0008276">
    <property type="term" value="F:protein methyltransferase activity"/>
    <property type="evidence" value="ECO:0007669"/>
    <property type="project" value="InterPro"/>
</dbReference>
<evidence type="ECO:0000313" key="9">
    <source>
        <dbReference type="Proteomes" id="UP000003505"/>
    </source>
</evidence>
<dbReference type="EMBL" id="ACKP02000040">
    <property type="protein sequence ID" value="EEX76909.1"/>
    <property type="molecule type" value="Genomic_DNA"/>
</dbReference>
<dbReference type="Gene3D" id="3.40.50.150">
    <property type="entry name" value="Vaccinia Virus protein VP39"/>
    <property type="match status" value="1"/>
</dbReference>
<dbReference type="SUPFAM" id="SSF53335">
    <property type="entry name" value="S-adenosyl-L-methionine-dependent methyltransferases"/>
    <property type="match status" value="1"/>
</dbReference>
<dbReference type="eggNOG" id="COG2242">
    <property type="taxonomic scope" value="Bacteria"/>
</dbReference>
<dbReference type="RefSeq" id="WP_006193059.1">
    <property type="nucleotide sequence ID" value="NC_015437.1"/>
</dbReference>
<evidence type="ECO:0000259" key="6">
    <source>
        <dbReference type="Pfam" id="PF13847"/>
    </source>
</evidence>
<accession>C9LWA6</accession>
<dbReference type="GO" id="GO:0032259">
    <property type="term" value="P:methylation"/>
    <property type="evidence" value="ECO:0007669"/>
    <property type="project" value="UniProtKB-KW"/>
</dbReference>
<dbReference type="KEGG" id="ssg:Selsp_0920"/>
<dbReference type="InterPro" id="IPR050714">
    <property type="entry name" value="Cobalamin_biosynth_MTase"/>
</dbReference>
<evidence type="ECO:0000313" key="7">
    <source>
        <dbReference type="EMBL" id="AEB99884.1"/>
    </source>
</evidence>
<dbReference type="EC" id="2.1.1.132" evidence="8"/>
<keyword evidence="4 8" id="KW-0808">Transferase</keyword>
<evidence type="ECO:0000256" key="1">
    <source>
        <dbReference type="ARBA" id="ARBA00004953"/>
    </source>
</evidence>
<feature type="domain" description="Methyltransferase" evidence="6">
    <location>
        <begin position="36"/>
        <end position="156"/>
    </location>
</feature>
<protein>
    <submittedName>
        <fullName evidence="8">Precorrin-6Y C5,15-methyltransferase (Decarboxylating), CbiT subunit</fullName>
        <ecNumber evidence="8">2.1.1.132</ecNumber>
    </submittedName>
</protein>
<gene>
    <name evidence="8" type="primary">cbiT</name>
    <name evidence="7" type="ordered locus">Selsp_0920</name>
    <name evidence="8" type="ORF">SELSPUOL_01760</name>
</gene>
<dbReference type="InterPro" id="IPR025714">
    <property type="entry name" value="Methyltranfer_dom"/>
</dbReference>
<reference evidence="7 10" key="2">
    <citation type="submission" date="2011-04" db="EMBL/GenBank/DDBJ databases">
        <title>The complete genome of Selenomonas sputigena DSM 20758.</title>
        <authorList>
            <consortium name="US DOE Joint Genome Institute (JGI-PGF)"/>
            <person name="Lucas S."/>
            <person name="Copeland A."/>
            <person name="Lapidus A."/>
            <person name="Bruce D."/>
            <person name="Goodwin L."/>
            <person name="Pitluck S."/>
            <person name="Peters L."/>
            <person name="Kyrpides N."/>
            <person name="Mavromatis K."/>
            <person name="Ivanova N."/>
            <person name="Ovchinnikova G."/>
            <person name="Teshima H."/>
            <person name="Detter J.C."/>
            <person name="Tapia R."/>
            <person name="Han C."/>
            <person name="Land M."/>
            <person name="Hauser L."/>
            <person name="Markowitz V."/>
            <person name="Cheng J.-F."/>
            <person name="Hugenholtz P."/>
            <person name="Woyke T."/>
            <person name="Wu D."/>
            <person name="Gronow S."/>
            <person name="Wellnitz S."/>
            <person name="Schneider S."/>
            <person name="Klenk H.-P."/>
            <person name="Eisen J.A."/>
        </authorList>
    </citation>
    <scope>NUCLEOTIDE SEQUENCE [LARGE SCALE GENOMIC DNA]</scope>
    <source>
        <strain evidence="7">ATCC 35185</strain>
        <strain evidence="10">ATCC 35185 / DSM 20758 / VPI D19B-28</strain>
    </source>
</reference>
<dbReference type="InterPro" id="IPR029063">
    <property type="entry name" value="SAM-dependent_MTases_sf"/>
</dbReference>
<comment type="pathway">
    <text evidence="1">Cofactor biosynthesis; adenosylcobalamin biosynthesis.</text>
</comment>
<name>C9LWA6_SELS3</name>
<dbReference type="GO" id="GO:0009236">
    <property type="term" value="P:cobalamin biosynthetic process"/>
    <property type="evidence" value="ECO:0007669"/>
    <property type="project" value="UniProtKB-UniPathway"/>
</dbReference>
<sequence length="195" mass="21279">MKHFLGIEDEEFIRGKVPMTKKEIRILTLAGAKIGKNDIVCDIGAGTGSLSIEAALLAKAGHVYAVERKKEAVELIRQNAAKFGIENITIIESEAPAGLEQLPERLDAAIIGGTGSHLEEILEFLDKRLKPGGFIVINCITVQTLASSLAYMRKKSGYLYDTVQVQVNRLKKVGPYDMAEAINPVYIISCHKANV</sequence>
<evidence type="ECO:0000256" key="5">
    <source>
        <dbReference type="ARBA" id="ARBA00022691"/>
    </source>
</evidence>
<dbReference type="UniPathway" id="UPA00148"/>
<dbReference type="OrthoDB" id="9780707at2"/>